<dbReference type="PIRSF" id="PIRSF000883">
    <property type="entry name" value="Pesterase_MJ0912"/>
    <property type="match status" value="1"/>
</dbReference>
<dbReference type="GO" id="GO:0046872">
    <property type="term" value="F:metal ion binding"/>
    <property type="evidence" value="ECO:0007669"/>
    <property type="project" value="UniProtKB-KW"/>
</dbReference>
<dbReference type="InterPro" id="IPR024654">
    <property type="entry name" value="Calcineurin-like_PHP_lpxH"/>
</dbReference>
<evidence type="ECO:0000313" key="4">
    <source>
        <dbReference type="EMBL" id="STD54795.1"/>
    </source>
</evidence>
<comment type="similarity">
    <text evidence="1 2">Belongs to the metallophosphoesterase superfamily. YfcE family.</text>
</comment>
<evidence type="ECO:0000256" key="1">
    <source>
        <dbReference type="ARBA" id="ARBA00008950"/>
    </source>
</evidence>
<comment type="cofactor">
    <cofactor evidence="2">
        <name>a divalent metal cation</name>
        <dbReference type="ChEBI" id="CHEBI:60240"/>
    </cofactor>
</comment>
<dbReference type="GO" id="GO:0016791">
    <property type="term" value="F:phosphatase activity"/>
    <property type="evidence" value="ECO:0007669"/>
    <property type="project" value="TreeGrafter"/>
</dbReference>
<dbReference type="InterPro" id="IPR000979">
    <property type="entry name" value="Phosphodiesterase_MJ0936/Vps29"/>
</dbReference>
<dbReference type="InterPro" id="IPR011152">
    <property type="entry name" value="Pesterase_MJ0912"/>
</dbReference>
<evidence type="ECO:0000313" key="5">
    <source>
        <dbReference type="Proteomes" id="UP000254737"/>
    </source>
</evidence>
<keyword evidence="2" id="KW-0479">Metal-binding</keyword>
<evidence type="ECO:0000256" key="2">
    <source>
        <dbReference type="RuleBase" id="RU362039"/>
    </source>
</evidence>
<dbReference type="InterPro" id="IPR029052">
    <property type="entry name" value="Metallo-depent_PP-like"/>
</dbReference>
<gene>
    <name evidence="4" type="ORF">NCTC13456_01202</name>
</gene>
<dbReference type="PANTHER" id="PTHR42850">
    <property type="entry name" value="METALLOPHOSPHOESTERASE"/>
    <property type="match status" value="1"/>
</dbReference>
<dbReference type="Pfam" id="PF12850">
    <property type="entry name" value="Metallophos_2"/>
    <property type="match status" value="1"/>
</dbReference>
<dbReference type="InterPro" id="IPR050126">
    <property type="entry name" value="Ap4A_hydrolase"/>
</dbReference>
<protein>
    <recommendedName>
        <fullName evidence="2">Phosphoesterase</fullName>
        <ecNumber evidence="2">3.1.4.-</ecNumber>
    </recommendedName>
</protein>
<dbReference type="Gene3D" id="3.60.21.10">
    <property type="match status" value="1"/>
</dbReference>
<dbReference type="NCBIfam" id="TIGR00040">
    <property type="entry name" value="yfcE"/>
    <property type="match status" value="1"/>
</dbReference>
<dbReference type="SUPFAM" id="SSF56300">
    <property type="entry name" value="Metallo-dependent phosphatases"/>
    <property type="match status" value="1"/>
</dbReference>
<sequence length="246" mass="28458">MWEEMMKIAIISDIHGNLLALNEVLKDIKDKNINQIYCLGDLVDFAPWSNEVISFFIKNKIPCLLGNHDERIALDLPLFPLLHHDDIETKNRFEAINHSKRTISLEHKEWLGNLPYQLELVFKTGNSFKKILLVHASLETNDQYVYETDDKQMMYSFLKDKNIDALVMGHTHQSYIQQVSDVLFINSGSVGRSKEDDRKATYTILTLDEQKIEAEIIKVDYPIDEVASAIYSSDIPDFYGDFLLKK</sequence>
<dbReference type="PANTHER" id="PTHR42850:SF2">
    <property type="entry name" value="BLL5683 PROTEIN"/>
    <property type="match status" value="1"/>
</dbReference>
<dbReference type="GO" id="GO:0005737">
    <property type="term" value="C:cytoplasm"/>
    <property type="evidence" value="ECO:0007669"/>
    <property type="project" value="TreeGrafter"/>
</dbReference>
<dbReference type="EC" id="3.1.4.-" evidence="2"/>
<feature type="domain" description="Calcineurin-like phosphoesterase" evidence="3">
    <location>
        <begin position="6"/>
        <end position="209"/>
    </location>
</feature>
<dbReference type="EMBL" id="UFXS01000001">
    <property type="protein sequence ID" value="STD54795.1"/>
    <property type="molecule type" value="Genomic_DNA"/>
</dbReference>
<dbReference type="AlphaFoldDB" id="A0A376G2H1"/>
<organism evidence="4 5">
    <name type="scientific">Empedobacter falsenii</name>
    <dbReference type="NCBI Taxonomy" id="343874"/>
    <lineage>
        <taxon>Bacteria</taxon>
        <taxon>Pseudomonadati</taxon>
        <taxon>Bacteroidota</taxon>
        <taxon>Flavobacteriia</taxon>
        <taxon>Flavobacteriales</taxon>
        <taxon>Weeksellaceae</taxon>
        <taxon>Empedobacter</taxon>
    </lineage>
</organism>
<dbReference type="Proteomes" id="UP000254737">
    <property type="component" value="Unassembled WGS sequence"/>
</dbReference>
<proteinExistence type="inferred from homology"/>
<reference evidence="4 5" key="1">
    <citation type="submission" date="2018-06" db="EMBL/GenBank/DDBJ databases">
        <authorList>
            <consortium name="Pathogen Informatics"/>
            <person name="Doyle S."/>
        </authorList>
    </citation>
    <scope>NUCLEOTIDE SEQUENCE [LARGE SCALE GENOMIC DNA]</scope>
    <source>
        <strain evidence="4 5">NCTC13456</strain>
    </source>
</reference>
<accession>A0A376G2H1</accession>
<evidence type="ECO:0000259" key="3">
    <source>
        <dbReference type="Pfam" id="PF12850"/>
    </source>
</evidence>
<name>A0A376G2H1_9FLAO</name>
<dbReference type="STRING" id="343874.GCA_000805695_00359"/>